<evidence type="ECO:0000256" key="8">
    <source>
        <dbReference type="ARBA" id="ARBA00023136"/>
    </source>
</evidence>
<dbReference type="Proteomes" id="UP000243052">
    <property type="component" value="Chromosome v"/>
</dbReference>
<dbReference type="InterPro" id="IPR000727">
    <property type="entry name" value="T_SNARE_dom"/>
</dbReference>
<dbReference type="PANTHER" id="PTHR15959:SF0">
    <property type="entry name" value="SYNTAXIN-18"/>
    <property type="match status" value="1"/>
</dbReference>
<dbReference type="InterPro" id="IPR019529">
    <property type="entry name" value="Syntaxin-18_N"/>
</dbReference>
<dbReference type="GeneID" id="28724500"/>
<dbReference type="RefSeq" id="XP_017988218.1">
    <property type="nucleotide sequence ID" value="XM_018132501.1"/>
</dbReference>
<dbReference type="SUPFAM" id="SSF58038">
    <property type="entry name" value="SNARE fusion complex"/>
    <property type="match status" value="1"/>
</dbReference>
<evidence type="ECO:0000256" key="3">
    <source>
        <dbReference type="ARBA" id="ARBA00022448"/>
    </source>
</evidence>
<gene>
    <name evidence="12" type="ORF">AW171_hschr53157</name>
</gene>
<evidence type="ECO:0000256" key="6">
    <source>
        <dbReference type="ARBA" id="ARBA00022989"/>
    </source>
</evidence>
<keyword evidence="6 10" id="KW-1133">Transmembrane helix</keyword>
<keyword evidence="8 10" id="KW-0472">Membrane</keyword>
<evidence type="ECO:0000313" key="12">
    <source>
        <dbReference type="EMBL" id="AMD21222.1"/>
    </source>
</evidence>
<dbReference type="EMBL" id="CP014245">
    <property type="protein sequence ID" value="AMD21222.1"/>
    <property type="molecule type" value="Genomic_DNA"/>
</dbReference>
<sequence>MPDLTHLFNRYVEVIKETENTHEATQWSEDVEKRKQLRGKFRVEDSFIKECYELLKHIFELKKVILSLEKSYMSEVEMSEKEKDDFDVEARLQLQQYIEKLKYLERYEMKRQNLMESKALIDTATDLFGLLSGKSKEINEFHKTNNQFRNGVLQSVGMWLSKTSMQLSQMQRARLHRQQELDSIDFNAQLYMRANQIASVAQTPAIETTKHEIKQYEDTMSMLSQQQIQELETEHEELLNQKTKELMKVQKLSKTVMEVASLQNELATHLQVQTENINTLLYNNEDVTLDIQQGNRQLRKAQERGGKSALMIIYMSIIFGLLILFLDYIN</sequence>
<feature type="domain" description="T-SNARE coiled-coil homology" evidence="11">
    <location>
        <begin position="239"/>
        <end position="301"/>
    </location>
</feature>
<accession>A0A0X8HTL3</accession>
<evidence type="ECO:0000259" key="11">
    <source>
        <dbReference type="PROSITE" id="PS50192"/>
    </source>
</evidence>
<dbReference type="OrthoDB" id="342981at2759"/>
<dbReference type="GO" id="GO:0031201">
    <property type="term" value="C:SNARE complex"/>
    <property type="evidence" value="ECO:0007669"/>
    <property type="project" value="TreeGrafter"/>
</dbReference>
<comment type="similarity">
    <text evidence="2">Belongs to the syntaxin family.</text>
</comment>
<evidence type="ECO:0000256" key="9">
    <source>
        <dbReference type="SAM" id="Coils"/>
    </source>
</evidence>
<feature type="coiled-coil region" evidence="9">
    <location>
        <begin position="206"/>
        <end position="248"/>
    </location>
</feature>
<evidence type="ECO:0000256" key="1">
    <source>
        <dbReference type="ARBA" id="ARBA00004211"/>
    </source>
</evidence>
<keyword evidence="3" id="KW-0813">Transport</keyword>
<dbReference type="Pfam" id="PF10496">
    <property type="entry name" value="Syntaxin-18_N"/>
    <property type="match status" value="1"/>
</dbReference>
<keyword evidence="13" id="KW-1185">Reference proteome</keyword>
<evidence type="ECO:0000256" key="10">
    <source>
        <dbReference type="SAM" id="Phobius"/>
    </source>
</evidence>
<protein>
    <submittedName>
        <fullName evidence="12">HEL058Cp</fullName>
    </submittedName>
</protein>
<name>A0A0X8HTL3_9SACH</name>
<feature type="transmembrane region" description="Helical" evidence="10">
    <location>
        <begin position="309"/>
        <end position="329"/>
    </location>
</feature>
<evidence type="ECO:0000256" key="5">
    <source>
        <dbReference type="ARBA" id="ARBA00022927"/>
    </source>
</evidence>
<keyword evidence="5" id="KW-0653">Protein transport</keyword>
<evidence type="ECO:0000256" key="4">
    <source>
        <dbReference type="ARBA" id="ARBA00022692"/>
    </source>
</evidence>
<dbReference type="PANTHER" id="PTHR15959">
    <property type="entry name" value="SYNTAXIN-18"/>
    <property type="match status" value="1"/>
</dbReference>
<organism evidence="12 13">
    <name type="scientific">Eremothecium sinecaudum</name>
    <dbReference type="NCBI Taxonomy" id="45286"/>
    <lineage>
        <taxon>Eukaryota</taxon>
        <taxon>Fungi</taxon>
        <taxon>Dikarya</taxon>
        <taxon>Ascomycota</taxon>
        <taxon>Saccharomycotina</taxon>
        <taxon>Saccharomycetes</taxon>
        <taxon>Saccharomycetales</taxon>
        <taxon>Saccharomycetaceae</taxon>
        <taxon>Eremothecium</taxon>
    </lineage>
</organism>
<reference evidence="12 13" key="1">
    <citation type="submission" date="2016-01" db="EMBL/GenBank/DDBJ databases">
        <title>Genome sequence of the yeast Holleya sinecauda.</title>
        <authorList>
            <person name="Dietrich F.S."/>
        </authorList>
    </citation>
    <scope>NUCLEOTIDE SEQUENCE [LARGE SCALE GENOMIC DNA]</scope>
    <source>
        <strain evidence="12 13">ATCC 58844</strain>
    </source>
</reference>
<proteinExistence type="inferred from homology"/>
<keyword evidence="4 10" id="KW-0812">Transmembrane</keyword>
<evidence type="ECO:0000313" key="13">
    <source>
        <dbReference type="Proteomes" id="UP000243052"/>
    </source>
</evidence>
<comment type="subcellular location">
    <subcellularLocation>
        <location evidence="1">Membrane</location>
        <topology evidence="1">Single-pass type IV membrane protein</topology>
    </subcellularLocation>
</comment>
<dbReference type="STRING" id="45286.A0A0X8HTL3"/>
<evidence type="ECO:0000256" key="7">
    <source>
        <dbReference type="ARBA" id="ARBA00023054"/>
    </source>
</evidence>
<dbReference type="PROSITE" id="PS50192">
    <property type="entry name" value="T_SNARE"/>
    <property type="match status" value="1"/>
</dbReference>
<dbReference type="Gene3D" id="1.20.5.110">
    <property type="match status" value="1"/>
</dbReference>
<dbReference type="AlphaFoldDB" id="A0A0X8HTL3"/>
<evidence type="ECO:0000256" key="2">
    <source>
        <dbReference type="ARBA" id="ARBA00009063"/>
    </source>
</evidence>
<dbReference type="GO" id="GO:0005783">
    <property type="term" value="C:endoplasmic reticulum"/>
    <property type="evidence" value="ECO:0007669"/>
    <property type="project" value="TreeGrafter"/>
</dbReference>
<dbReference type="GO" id="GO:0006890">
    <property type="term" value="P:retrograde vesicle-mediated transport, Golgi to endoplasmic reticulum"/>
    <property type="evidence" value="ECO:0007669"/>
    <property type="project" value="TreeGrafter"/>
</dbReference>
<keyword evidence="7 9" id="KW-0175">Coiled coil</keyword>
<dbReference type="GO" id="GO:0015031">
    <property type="term" value="P:protein transport"/>
    <property type="evidence" value="ECO:0007669"/>
    <property type="project" value="UniProtKB-KW"/>
</dbReference>